<organism evidence="2 3">
    <name type="scientific">Arachis duranensis</name>
    <name type="common">Wild peanut</name>
    <dbReference type="NCBI Taxonomy" id="130453"/>
    <lineage>
        <taxon>Eukaryota</taxon>
        <taxon>Viridiplantae</taxon>
        <taxon>Streptophyta</taxon>
        <taxon>Embryophyta</taxon>
        <taxon>Tracheophyta</taxon>
        <taxon>Spermatophyta</taxon>
        <taxon>Magnoliopsida</taxon>
        <taxon>eudicotyledons</taxon>
        <taxon>Gunneridae</taxon>
        <taxon>Pentapetalae</taxon>
        <taxon>rosids</taxon>
        <taxon>fabids</taxon>
        <taxon>Fabales</taxon>
        <taxon>Fabaceae</taxon>
        <taxon>Papilionoideae</taxon>
        <taxon>50 kb inversion clade</taxon>
        <taxon>dalbergioids sensu lato</taxon>
        <taxon>Dalbergieae</taxon>
        <taxon>Pterocarpus clade</taxon>
        <taxon>Arachis</taxon>
    </lineage>
</organism>
<dbReference type="SUPFAM" id="SSF56672">
    <property type="entry name" value="DNA/RNA polymerases"/>
    <property type="match status" value="1"/>
</dbReference>
<proteinExistence type="predicted"/>
<evidence type="ECO:0000313" key="3">
    <source>
        <dbReference type="RefSeq" id="XP_020987593.1"/>
    </source>
</evidence>
<dbReference type="Proteomes" id="UP000515211">
    <property type="component" value="Chromosome 9"/>
</dbReference>
<dbReference type="Gene3D" id="2.40.70.10">
    <property type="entry name" value="Acid Proteases"/>
    <property type="match status" value="1"/>
</dbReference>
<evidence type="ECO:0000259" key="1">
    <source>
        <dbReference type="Pfam" id="PF17919"/>
    </source>
</evidence>
<dbReference type="InterPro" id="IPR021109">
    <property type="entry name" value="Peptidase_aspartic_dom_sf"/>
</dbReference>
<dbReference type="AlphaFoldDB" id="A0A6P5MXQ3"/>
<dbReference type="GeneID" id="110275718"/>
<dbReference type="Pfam" id="PF17919">
    <property type="entry name" value="RT_RNaseH_2"/>
    <property type="match status" value="1"/>
</dbReference>
<dbReference type="PANTHER" id="PTHR33067">
    <property type="entry name" value="RNA-DIRECTED DNA POLYMERASE-RELATED"/>
    <property type="match status" value="1"/>
</dbReference>
<gene>
    <name evidence="3" type="primary">LOC110275718</name>
</gene>
<sequence>MELNHVDVLLAQNKMIAKQLADLTKQMEKNQVTAVTTQSSTQEGVNTEEGEAIEQMPLYTKFLKELMTKKRSWRNNETVVLTEECSAIIQHKLPQKLKDPGSFQIPCIIGEIKVEKALCDLGASLNLMSSIMMKRMKIEKAKPTRMALQLADRSFKFPQGIVEDLLVKVGDFIFPADFVVLDMEEEAKASIILGRPFLATARAIIDVQKGELTLRLHDKNMIFNVFKAMSYPQDSLGECIRLDSMEAILQETLEEEEIEELTEEDESTLSKEVATVEVHDQGTLEGKNEEKEAPKLKLKELPPTLKYAYLGENRSFPVIINSALSQEQEEELLQVLQKHKDAIGWTLADLKGISSAICMHKILLEDDSKASIQPQRRLNPAMKEVVQKEVMKLWQAGVIYPIFDSPWAHVICAMQCARNLSALHAFYLLRYEGIVLGHKVSKQGIEVDRAKVELIEKLPPPSDVKGCMLAFENLKKKLSSAPIIAPPDWNLPFELMCDASDFAVGAMLGQRKDNLVHVIYYASKEFNIEIRDKKGVENKVADHLSRIPCEKSSTHEASVNEFFLDE</sequence>
<dbReference type="RefSeq" id="XP_020987593.1">
    <property type="nucleotide sequence ID" value="XM_021131934.1"/>
</dbReference>
<name>A0A6P5MXQ3_ARADU</name>
<reference evidence="2" key="1">
    <citation type="journal article" date="2016" name="Nat. Genet.">
        <title>The genome sequences of Arachis duranensis and Arachis ipaensis, the diploid ancestors of cultivated peanut.</title>
        <authorList>
            <person name="Bertioli D.J."/>
            <person name="Cannon S.B."/>
            <person name="Froenicke L."/>
            <person name="Huang G."/>
            <person name="Farmer A.D."/>
            <person name="Cannon E.K."/>
            <person name="Liu X."/>
            <person name="Gao D."/>
            <person name="Clevenger J."/>
            <person name="Dash S."/>
            <person name="Ren L."/>
            <person name="Moretzsohn M.C."/>
            <person name="Shirasawa K."/>
            <person name="Huang W."/>
            <person name="Vidigal B."/>
            <person name="Abernathy B."/>
            <person name="Chu Y."/>
            <person name="Niederhuth C.E."/>
            <person name="Umale P."/>
            <person name="Araujo A.C."/>
            <person name="Kozik A."/>
            <person name="Kim K.D."/>
            <person name="Burow M.D."/>
            <person name="Varshney R.K."/>
            <person name="Wang X."/>
            <person name="Zhang X."/>
            <person name="Barkley N."/>
            <person name="Guimaraes P.M."/>
            <person name="Isobe S."/>
            <person name="Guo B."/>
            <person name="Liao B."/>
            <person name="Stalker H.T."/>
            <person name="Schmitz R.J."/>
            <person name="Scheffler B.E."/>
            <person name="Leal-Bertioli S.C."/>
            <person name="Xun X."/>
            <person name="Jackson S.A."/>
            <person name="Michelmore R."/>
            <person name="Ozias-Akins P."/>
        </authorList>
    </citation>
    <scope>NUCLEOTIDE SEQUENCE [LARGE SCALE GENOMIC DNA]</scope>
    <source>
        <strain evidence="2">cv. V14167</strain>
    </source>
</reference>
<reference evidence="3" key="2">
    <citation type="submission" date="2025-08" db="UniProtKB">
        <authorList>
            <consortium name="RefSeq"/>
        </authorList>
    </citation>
    <scope>IDENTIFICATION</scope>
    <source>
        <tissue evidence="3">Whole plant</tissue>
    </source>
</reference>
<dbReference type="InterPro" id="IPR043502">
    <property type="entry name" value="DNA/RNA_pol_sf"/>
</dbReference>
<evidence type="ECO:0000313" key="2">
    <source>
        <dbReference type="Proteomes" id="UP000515211"/>
    </source>
</evidence>
<keyword evidence="2" id="KW-1185">Reference proteome</keyword>
<dbReference type="CDD" id="cd00303">
    <property type="entry name" value="retropepsin_like"/>
    <property type="match status" value="1"/>
</dbReference>
<dbReference type="InterPro" id="IPR041577">
    <property type="entry name" value="RT_RNaseH_2"/>
</dbReference>
<feature type="domain" description="Reverse transcriptase/retrotransposon-derived protein RNase H-like" evidence="1">
    <location>
        <begin position="467"/>
        <end position="528"/>
    </location>
</feature>
<accession>A0A6P5MXQ3</accession>
<protein>
    <submittedName>
        <fullName evidence="3">Uncharacterized protein LOC110275718</fullName>
    </submittedName>
</protein>
<dbReference type="Gene3D" id="3.10.10.10">
    <property type="entry name" value="HIV Type 1 Reverse Transcriptase, subunit A, domain 1"/>
    <property type="match status" value="1"/>
</dbReference>
<dbReference type="KEGG" id="adu:110275718"/>
<dbReference type="PANTHER" id="PTHR33067:SF9">
    <property type="entry name" value="RNA-DIRECTED DNA POLYMERASE"/>
    <property type="match status" value="1"/>
</dbReference>